<keyword evidence="2" id="KW-0732">Signal</keyword>
<dbReference type="EMBL" id="PJNW01000016">
    <property type="protein sequence ID" value="PKR87698.1"/>
    <property type="molecule type" value="Genomic_DNA"/>
</dbReference>
<gene>
    <name evidence="3" type="ORF">CXZ10_18400</name>
</gene>
<proteinExistence type="predicted"/>
<feature type="signal peptide" evidence="2">
    <location>
        <begin position="1"/>
        <end position="27"/>
    </location>
</feature>
<feature type="region of interest" description="Disordered" evidence="1">
    <location>
        <begin position="193"/>
        <end position="217"/>
    </location>
</feature>
<evidence type="ECO:0000256" key="2">
    <source>
        <dbReference type="SAM" id="SignalP"/>
    </source>
</evidence>
<keyword evidence="4" id="KW-1185">Reference proteome</keyword>
<name>A0A1I4TV84_9HYPH</name>
<comment type="caution">
    <text evidence="3">The sequence shown here is derived from an EMBL/GenBank/DDBJ whole genome shotgun (WGS) entry which is preliminary data.</text>
</comment>
<protein>
    <recommendedName>
        <fullName evidence="5">DUF3035 domain-containing protein</fullName>
    </recommendedName>
</protein>
<dbReference type="Proteomes" id="UP000233491">
    <property type="component" value="Unassembled WGS sequence"/>
</dbReference>
<sequence length="217" mass="23154">MTNLLTGKRYALLAVAVLSLSACSALGTSVAEDDPETEVPNVSMGRAVMEGLGAVPSRKTAINYTPRAPLVVPPNRMALAAPEDPNRLEATGTWPEDNDLKTRRTLAAASAREAARGDDENQISPSELTAVRLPESSRPMSSPNSLEEQAKPIMPSQLGNMPREGASRLYDANGRPVRKALVEPPVAYLEPAAGVPVTTDDGTPPPGASKKSWWKFW</sequence>
<reference evidence="3 4" key="1">
    <citation type="submission" date="2017-12" db="EMBL/GenBank/DDBJ databases">
        <title>Anaerobic carbon monoxide metabolism by Pleomorphomonas carboxyditropha sp. nov., a new mesophilic hydrogenogenic carboxidotroph.</title>
        <authorList>
            <person name="Esquivel-Elizondo S."/>
            <person name="Krajmalnik-Brown R."/>
        </authorList>
    </citation>
    <scope>NUCLEOTIDE SEQUENCE [LARGE SCALE GENOMIC DNA]</scope>
    <source>
        <strain evidence="3 4">R5-392</strain>
    </source>
</reference>
<feature type="region of interest" description="Disordered" evidence="1">
    <location>
        <begin position="109"/>
        <end position="172"/>
    </location>
</feature>
<evidence type="ECO:0000256" key="1">
    <source>
        <dbReference type="SAM" id="MobiDB-lite"/>
    </source>
</evidence>
<evidence type="ECO:0000313" key="4">
    <source>
        <dbReference type="Proteomes" id="UP000233491"/>
    </source>
</evidence>
<dbReference type="AlphaFoldDB" id="A0A1I4TV84"/>
<evidence type="ECO:0008006" key="5">
    <source>
        <dbReference type="Google" id="ProtNLM"/>
    </source>
</evidence>
<organism evidence="3 4">
    <name type="scientific">Pleomorphomonas diazotrophica</name>
    <dbReference type="NCBI Taxonomy" id="1166257"/>
    <lineage>
        <taxon>Bacteria</taxon>
        <taxon>Pseudomonadati</taxon>
        <taxon>Pseudomonadota</taxon>
        <taxon>Alphaproteobacteria</taxon>
        <taxon>Hyphomicrobiales</taxon>
        <taxon>Pleomorphomonadaceae</taxon>
        <taxon>Pleomorphomonas</taxon>
    </lineage>
</organism>
<feature type="chain" id="PRO_5015065740" description="DUF3035 domain-containing protein" evidence="2">
    <location>
        <begin position="28"/>
        <end position="217"/>
    </location>
</feature>
<feature type="compositionally biased region" description="Polar residues" evidence="1">
    <location>
        <begin position="138"/>
        <end position="147"/>
    </location>
</feature>
<evidence type="ECO:0000313" key="3">
    <source>
        <dbReference type="EMBL" id="PKR87698.1"/>
    </source>
</evidence>
<accession>A0A1I4TV84</accession>